<evidence type="ECO:0000313" key="10">
    <source>
        <dbReference type="EMBL" id="MCV2886384.1"/>
    </source>
</evidence>
<feature type="transmembrane region" description="Helical" evidence="9">
    <location>
        <begin position="39"/>
        <end position="58"/>
    </location>
</feature>
<comment type="caution">
    <text evidence="10">The sequence shown here is derived from an EMBL/GenBank/DDBJ whole genome shotgun (WGS) entry which is preliminary data.</text>
</comment>
<feature type="transmembrane region" description="Helical" evidence="9">
    <location>
        <begin position="88"/>
        <end position="109"/>
    </location>
</feature>
<keyword evidence="5 9" id="KW-0653">Protein transport</keyword>
<evidence type="ECO:0000256" key="4">
    <source>
        <dbReference type="ARBA" id="ARBA00022692"/>
    </source>
</evidence>
<keyword evidence="4 9" id="KW-0812">Transmembrane</keyword>
<evidence type="ECO:0000256" key="5">
    <source>
        <dbReference type="ARBA" id="ARBA00022927"/>
    </source>
</evidence>
<evidence type="ECO:0000256" key="1">
    <source>
        <dbReference type="ARBA" id="ARBA00004370"/>
    </source>
</evidence>
<comment type="subunit">
    <text evidence="9">Component of the Sec protein translocase complex. Heterotrimer consisting of SecY, SecE and SecG subunits. The heterotrimers can form oligomers, although 1 heterotrimer is thought to be able to translocate proteins. Interacts with the ribosome. Interacts with SecDF, and other proteins may be involved. Interacts with SecA.</text>
</comment>
<keyword evidence="6 9" id="KW-1133">Transmembrane helix</keyword>
<dbReference type="PRINTS" id="PR01650">
    <property type="entry name" value="SECETRNLCASE"/>
</dbReference>
<dbReference type="Gene3D" id="1.20.5.1030">
    <property type="entry name" value="Preprotein translocase secy subunit"/>
    <property type="match status" value="1"/>
</dbReference>
<dbReference type="InterPro" id="IPR038379">
    <property type="entry name" value="SecE_sf"/>
</dbReference>
<evidence type="ECO:0000256" key="7">
    <source>
        <dbReference type="ARBA" id="ARBA00023010"/>
    </source>
</evidence>
<dbReference type="PANTHER" id="PTHR33910:SF1">
    <property type="entry name" value="PROTEIN TRANSLOCASE SUBUNIT SECE"/>
    <property type="match status" value="1"/>
</dbReference>
<dbReference type="PANTHER" id="PTHR33910">
    <property type="entry name" value="PROTEIN TRANSLOCASE SUBUNIT SECE"/>
    <property type="match status" value="1"/>
</dbReference>
<comment type="similarity">
    <text evidence="9">Belongs to the SecE/SEC61-gamma family.</text>
</comment>
<evidence type="ECO:0000256" key="2">
    <source>
        <dbReference type="ARBA" id="ARBA00022448"/>
    </source>
</evidence>
<dbReference type="PROSITE" id="PS01067">
    <property type="entry name" value="SECE_SEC61G"/>
    <property type="match status" value="1"/>
</dbReference>
<reference evidence="10 11" key="1">
    <citation type="submission" date="2022-10" db="EMBL/GenBank/DDBJ databases">
        <title>Aestuariibacter sp. AA17 isolated from Montipora capitata coral fragment.</title>
        <authorList>
            <person name="Emsley S.A."/>
            <person name="Pfannmuller K.M."/>
            <person name="Loughran R.M."/>
            <person name="Shlafstein M."/>
            <person name="Papke E."/>
            <person name="Saw J.H."/>
            <person name="Ushijima B."/>
            <person name="Videau P."/>
        </authorList>
    </citation>
    <scope>NUCLEOTIDE SEQUENCE [LARGE SCALE GENOMIC DNA]</scope>
    <source>
        <strain evidence="10 11">AA17</strain>
    </source>
</reference>
<proteinExistence type="inferred from homology"/>
<dbReference type="InterPro" id="IPR005807">
    <property type="entry name" value="SecE_bac"/>
</dbReference>
<dbReference type="NCBIfam" id="NF004372">
    <property type="entry name" value="PRK05740.1-2"/>
    <property type="match status" value="1"/>
</dbReference>
<sequence length="125" mass="13409">MSENTETQSNGLDMFKWVIVIALLAGVVAGNYLFEEQSVLIRAVVAVLGVVVAGFVAASTEKGATFINFAKESRTEVRKVVWPTRQEATQTTLIVLAATVVVSLLLWGLDGIIVRLVSFITGLGI</sequence>
<comment type="function">
    <text evidence="9">Essential subunit of the Sec protein translocation channel SecYEG. Clamps together the 2 halves of SecY. May contact the channel plug during translocation.</text>
</comment>
<evidence type="ECO:0000256" key="6">
    <source>
        <dbReference type="ARBA" id="ARBA00022989"/>
    </source>
</evidence>
<accession>A0ABT3ACI2</accession>
<dbReference type="NCBIfam" id="TIGR00964">
    <property type="entry name" value="secE_bact"/>
    <property type="match status" value="1"/>
</dbReference>
<dbReference type="Proteomes" id="UP001652504">
    <property type="component" value="Unassembled WGS sequence"/>
</dbReference>
<dbReference type="HAMAP" id="MF_00422">
    <property type="entry name" value="SecE"/>
    <property type="match status" value="1"/>
</dbReference>
<keyword evidence="7 9" id="KW-0811">Translocation</keyword>
<name>A0ABT3ACI2_9ALTE</name>
<keyword evidence="2 9" id="KW-0813">Transport</keyword>
<organism evidence="10 11">
    <name type="scientific">Fluctibacter corallii</name>
    <dbReference type="NCBI Taxonomy" id="2984329"/>
    <lineage>
        <taxon>Bacteria</taxon>
        <taxon>Pseudomonadati</taxon>
        <taxon>Pseudomonadota</taxon>
        <taxon>Gammaproteobacteria</taxon>
        <taxon>Alteromonadales</taxon>
        <taxon>Alteromonadaceae</taxon>
        <taxon>Fluctibacter</taxon>
    </lineage>
</organism>
<gene>
    <name evidence="9 10" type="primary">secE</name>
    <name evidence="10" type="ORF">OE749_16945</name>
</gene>
<evidence type="ECO:0000256" key="9">
    <source>
        <dbReference type="HAMAP-Rule" id="MF_00422"/>
    </source>
</evidence>
<keyword evidence="8 9" id="KW-0472">Membrane</keyword>
<evidence type="ECO:0000313" key="11">
    <source>
        <dbReference type="Proteomes" id="UP001652504"/>
    </source>
</evidence>
<evidence type="ECO:0000256" key="3">
    <source>
        <dbReference type="ARBA" id="ARBA00022475"/>
    </source>
</evidence>
<dbReference type="Pfam" id="PF00584">
    <property type="entry name" value="SecE"/>
    <property type="match status" value="1"/>
</dbReference>
<dbReference type="InterPro" id="IPR001901">
    <property type="entry name" value="Translocase_SecE/Sec61-g"/>
</dbReference>
<keyword evidence="11" id="KW-1185">Reference proteome</keyword>
<dbReference type="EMBL" id="JAOWKX010000010">
    <property type="protein sequence ID" value="MCV2886384.1"/>
    <property type="molecule type" value="Genomic_DNA"/>
</dbReference>
<evidence type="ECO:0000256" key="8">
    <source>
        <dbReference type="ARBA" id="ARBA00023136"/>
    </source>
</evidence>
<feature type="transmembrane region" description="Helical" evidence="9">
    <location>
        <begin position="14"/>
        <end position="34"/>
    </location>
</feature>
<comment type="subcellular location">
    <subcellularLocation>
        <location evidence="1">Membrane</location>
    </subcellularLocation>
</comment>
<comment type="caution">
    <text evidence="9">Lacks conserved residue(s) required for the propagation of feature annotation.</text>
</comment>
<dbReference type="RefSeq" id="WP_263713671.1">
    <property type="nucleotide sequence ID" value="NZ_JAOWKX010000010.1"/>
</dbReference>
<keyword evidence="3 9" id="KW-1003">Cell membrane</keyword>
<protein>
    <recommendedName>
        <fullName evidence="9">Protein translocase subunit SecE</fullName>
    </recommendedName>
</protein>